<comment type="function">
    <text evidence="5">Component of the eukaryotic translation initiation factor 3 (eIF-3) complex, which is involved in protein synthesis of a specialized repertoire of mRNAs and, together with other initiation factors, stimulates binding of mRNA and methionyl-tRNAi to the 40S ribosome. The eIF-3 complex specifically targets and initiates translation of a subset of mRNAs involved in cell proliferation.</text>
</comment>
<dbReference type="PROSITE" id="PS50249">
    <property type="entry name" value="MPN"/>
    <property type="match status" value="1"/>
</dbReference>
<dbReference type="InterPro" id="IPR045810">
    <property type="entry name" value="eIF3h_C"/>
</dbReference>
<name>A0ABQ7LZ31_BRACM</name>
<keyword evidence="5" id="KW-0963">Cytoplasm</keyword>
<evidence type="ECO:0000313" key="9">
    <source>
        <dbReference type="EMBL" id="KAG5391809.1"/>
    </source>
</evidence>
<keyword evidence="5" id="KW-0396">Initiation factor</keyword>
<dbReference type="PANTHER" id="PTHR35988:SF2">
    <property type="entry name" value="15-CIS-ZETA-CAROTENE ISOMERASE, CHLOROPLASTIC"/>
    <property type="match status" value="1"/>
</dbReference>
<feature type="transmembrane region" description="Helical" evidence="7">
    <location>
        <begin position="438"/>
        <end position="457"/>
    </location>
</feature>
<evidence type="ECO:0000259" key="8">
    <source>
        <dbReference type="PROSITE" id="PS50249"/>
    </source>
</evidence>
<dbReference type="Gene3D" id="3.40.140.10">
    <property type="entry name" value="Cytidine Deaminase, domain 2"/>
    <property type="match status" value="1"/>
</dbReference>
<evidence type="ECO:0000313" key="10">
    <source>
        <dbReference type="Proteomes" id="UP000823674"/>
    </source>
</evidence>
<dbReference type="InterPro" id="IPR037518">
    <property type="entry name" value="MPN"/>
</dbReference>
<keyword evidence="5" id="KW-0648">Protein biosynthesis</keyword>
<dbReference type="Pfam" id="PF19445">
    <property type="entry name" value="eIF3h_C"/>
    <property type="match status" value="1"/>
</dbReference>
<keyword evidence="4 7" id="KW-0472">Membrane</keyword>
<dbReference type="Pfam" id="PF07298">
    <property type="entry name" value="NnrU"/>
    <property type="match status" value="1"/>
</dbReference>
<dbReference type="CDD" id="cd08065">
    <property type="entry name" value="MPN_eIF3h"/>
    <property type="match status" value="1"/>
</dbReference>
<feature type="transmembrane region" description="Helical" evidence="7">
    <location>
        <begin position="553"/>
        <end position="578"/>
    </location>
</feature>
<accession>A0ABQ7LZ31</accession>
<evidence type="ECO:0000256" key="7">
    <source>
        <dbReference type="SAM" id="Phobius"/>
    </source>
</evidence>
<dbReference type="Gene3D" id="1.20.120.1630">
    <property type="match status" value="1"/>
</dbReference>
<proteinExistence type="inferred from homology"/>
<feature type="transmembrane region" description="Helical" evidence="7">
    <location>
        <begin position="681"/>
        <end position="700"/>
    </location>
</feature>
<dbReference type="InterPro" id="IPR009915">
    <property type="entry name" value="NnrU_dom"/>
</dbReference>
<keyword evidence="2 7" id="KW-0812">Transmembrane</keyword>
<reference evidence="9 10" key="1">
    <citation type="submission" date="2021-03" db="EMBL/GenBank/DDBJ databases">
        <authorList>
            <person name="King G.J."/>
            <person name="Bancroft I."/>
            <person name="Baten A."/>
            <person name="Bloomfield J."/>
            <person name="Borpatragohain P."/>
            <person name="He Z."/>
            <person name="Irish N."/>
            <person name="Irwin J."/>
            <person name="Liu K."/>
            <person name="Mauleon R.P."/>
            <person name="Moore J."/>
            <person name="Morris R."/>
            <person name="Ostergaard L."/>
            <person name="Wang B."/>
            <person name="Wells R."/>
        </authorList>
    </citation>
    <scope>NUCLEOTIDE SEQUENCE [LARGE SCALE GENOMIC DNA]</scope>
    <source>
        <strain evidence="9">R-o-18</strain>
        <tissue evidence="9">Leaf</tissue>
    </source>
</reference>
<gene>
    <name evidence="9" type="primary">A06p008720.1_BraROA</name>
    <name evidence="9" type="ORF">IGI04_021772</name>
</gene>
<feature type="domain" description="MPN" evidence="8">
    <location>
        <begin position="25"/>
        <end position="158"/>
    </location>
</feature>
<feature type="transmembrane region" description="Helical" evidence="7">
    <location>
        <begin position="480"/>
        <end position="499"/>
    </location>
</feature>
<feature type="compositionally biased region" description="Basic and acidic residues" evidence="6">
    <location>
        <begin position="267"/>
        <end position="278"/>
    </location>
</feature>
<keyword evidence="10" id="KW-1185">Reference proteome</keyword>
<dbReference type="PANTHER" id="PTHR35988">
    <property type="entry name" value="15-CIS-ZETA-CAROTENE ISOMERASE, CHLOROPLASTIC"/>
    <property type="match status" value="1"/>
</dbReference>
<comment type="caution">
    <text evidence="9">The sequence shown here is derived from an EMBL/GenBank/DDBJ whole genome shotgun (WGS) entry which is preliminary data.</text>
</comment>
<comment type="subcellular location">
    <subcellularLocation>
        <location evidence="5">Cytoplasm</location>
    </subcellularLocation>
    <subcellularLocation>
        <location evidence="1">Membrane</location>
        <topology evidence="1">Multi-pass membrane protein</topology>
    </subcellularLocation>
</comment>
<dbReference type="Pfam" id="PF01398">
    <property type="entry name" value="JAB"/>
    <property type="match status" value="1"/>
</dbReference>
<dbReference type="SMART" id="SM00232">
    <property type="entry name" value="JAB_MPN"/>
    <property type="match status" value="1"/>
</dbReference>
<evidence type="ECO:0000256" key="2">
    <source>
        <dbReference type="ARBA" id="ARBA00022692"/>
    </source>
</evidence>
<dbReference type="InterPro" id="IPR027524">
    <property type="entry name" value="eIF3h"/>
</dbReference>
<evidence type="ECO:0000256" key="4">
    <source>
        <dbReference type="ARBA" id="ARBA00023136"/>
    </source>
</evidence>
<feature type="transmembrane region" description="Helical" evidence="7">
    <location>
        <begin position="511"/>
        <end position="533"/>
    </location>
</feature>
<organism evidence="9 10">
    <name type="scientific">Brassica rapa subsp. trilocularis</name>
    <dbReference type="NCBI Taxonomy" id="1813537"/>
    <lineage>
        <taxon>Eukaryota</taxon>
        <taxon>Viridiplantae</taxon>
        <taxon>Streptophyta</taxon>
        <taxon>Embryophyta</taxon>
        <taxon>Tracheophyta</taxon>
        <taxon>Spermatophyta</taxon>
        <taxon>Magnoliopsida</taxon>
        <taxon>eudicotyledons</taxon>
        <taxon>Gunneridae</taxon>
        <taxon>Pentapetalae</taxon>
        <taxon>rosids</taxon>
        <taxon>malvids</taxon>
        <taxon>Brassicales</taxon>
        <taxon>Brassicaceae</taxon>
        <taxon>Brassiceae</taxon>
        <taxon>Brassica</taxon>
    </lineage>
</organism>
<evidence type="ECO:0000256" key="6">
    <source>
        <dbReference type="SAM" id="MobiDB-lite"/>
    </source>
</evidence>
<keyword evidence="3 7" id="KW-1133">Transmembrane helix</keyword>
<feature type="region of interest" description="Disordered" evidence="6">
    <location>
        <begin position="265"/>
        <end position="291"/>
    </location>
</feature>
<evidence type="ECO:0000256" key="1">
    <source>
        <dbReference type="ARBA" id="ARBA00004141"/>
    </source>
</evidence>
<comment type="subunit">
    <text evidence="5">Component of the eukaryotic translation initiation factor 3 (eIF-3) complex.</text>
</comment>
<dbReference type="Proteomes" id="UP000823674">
    <property type="component" value="Chromosome A06"/>
</dbReference>
<comment type="similarity">
    <text evidence="5">Belongs to the eIF-3 subunit H family.</text>
</comment>
<sequence>MATMARSFLQAISKDEAVAPPLRVVQIEGLAVLKIIKHCKEFAPTLVTGQLLGLDVGSVLEVTNCFPFPVRDDDEEIEADGANYQLEMMRCLREVNVDNNTVGWYQSTVLGSYQTVELIETFMNYQENIKRCVCIIYDPSKADLGVLALKALKLSDSFMELYRGGNFTGEKLREKNFSWMDIFEEIPIKVSNSALVSAFMTELETDAPVSQGDYDRLHSSTTPFLENNMEFLIKCMDDLSMEQQKFQYYYRNLSRQQAQQQAWLQKRRTENMARRSAGEEPLPEEDPSNPIFKPIPEPSRLESFLITNQVSNFCGQINGGWPELQQALPDQGIARKLITRPAQKEFLPNTTTTMAVYHLLLSTSPSLALPPRRPNFNSILRTPAHPRLAKFPTSSPPAIRKTLVRSTLREDPDADNPSLLIGEDSAAFELGKQKLVSWVYFGVILGVVLYILNVVWIDNSTGFGKSYIDAVSTLSGSPEVAMLMLILIFATVHSGLASLRDVGEKLIGERAFRVLFAGVSLPLAMSTIVFFINHRYDGSQLWQLQGVPGVHEAIWVANFVSFFFLYPSTFNLLEVAAVDKPKMHLWETGIMRITRHPQMVGQIVWCLAHTLWIGNSVAASASLGLIAHHLFGAWNGDRRLAKRYGDAFEGIKKRTSIVPFAAIIEGRQVLPEDYYKEFVRLPYLAITALTVGAYFAHPLMQGASFRLHW</sequence>
<protein>
    <recommendedName>
        <fullName evidence="5">Eukaryotic translation initiation factor 3 subunit H</fullName>
        <shortName evidence="5">eIF3h</shortName>
    </recommendedName>
</protein>
<dbReference type="HAMAP" id="MF_03007">
    <property type="entry name" value="eIF3h"/>
    <property type="match status" value="1"/>
</dbReference>
<dbReference type="EMBL" id="JADBGQ010000006">
    <property type="protein sequence ID" value="KAG5391809.1"/>
    <property type="molecule type" value="Genomic_DNA"/>
</dbReference>
<evidence type="ECO:0000256" key="5">
    <source>
        <dbReference type="HAMAP-Rule" id="MF_03007"/>
    </source>
</evidence>
<evidence type="ECO:0000256" key="3">
    <source>
        <dbReference type="ARBA" id="ARBA00022989"/>
    </source>
</evidence>
<dbReference type="InterPro" id="IPR000555">
    <property type="entry name" value="JAMM/MPN+_dom"/>
</dbReference>